<dbReference type="PANTHER" id="PTHR30589:SF0">
    <property type="entry name" value="PHOSPHATIDYLGLYCEROL--PROLIPOPROTEIN DIACYLGLYCERYL TRANSFERASE"/>
    <property type="match status" value="1"/>
</dbReference>
<keyword evidence="5 7" id="KW-1133">Transmembrane helix</keyword>
<dbReference type="GO" id="GO:0016740">
    <property type="term" value="F:transferase activity"/>
    <property type="evidence" value="ECO:0007669"/>
    <property type="project" value="UniProtKB-KW"/>
</dbReference>
<dbReference type="PANTHER" id="PTHR30589">
    <property type="entry name" value="PROLIPOPROTEIN DIACYLGLYCERYL TRANSFERASE"/>
    <property type="match status" value="1"/>
</dbReference>
<evidence type="ECO:0000256" key="3">
    <source>
        <dbReference type="ARBA" id="ARBA00022679"/>
    </source>
</evidence>
<feature type="transmembrane region" description="Helical" evidence="7">
    <location>
        <begin position="84"/>
        <end position="105"/>
    </location>
</feature>
<sequence>MFPTLRDLVPWLPPVDTHAVFVALGLAAAGAVFLVEKRRRGVSDPRLAYIVLGALLGAAVFSRLGTWAQHLDPSRNLSLIDQLAYGNASMLSALVGAWLGVHVAKRIVRFPGRTGDLFAPAVALAMVIGRIGCLLTEEPGTPTGAAWGIVLEPAAAARVGAEAGVPLHPSFVYEIAFHAAAFVLLWFWLRHRPIAAGETLTLFIAAYGLFRFGVEFVRGNEVAWIGLTRPQLFLAVTIPLLLARIVWMARRGRFRETSQPEAEPGRTTPNAQHA</sequence>
<protein>
    <submittedName>
        <fullName evidence="8">Diacylglyceryl transferase</fullName>
    </submittedName>
</protein>
<evidence type="ECO:0000256" key="2">
    <source>
        <dbReference type="ARBA" id="ARBA00022475"/>
    </source>
</evidence>
<comment type="similarity">
    <text evidence="1">Belongs to the Lgt family.</text>
</comment>
<reference evidence="8 9" key="1">
    <citation type="submission" date="2019-03" db="EMBL/GenBank/DDBJ databases">
        <authorList>
            <person name="Dong K."/>
        </authorList>
    </citation>
    <scope>NUCLEOTIDE SEQUENCE [LARGE SCALE GENOMIC DNA]</scope>
    <source>
        <strain evidence="9">dk512</strain>
    </source>
</reference>
<feature type="transmembrane region" description="Helical" evidence="7">
    <location>
        <begin position="17"/>
        <end position="35"/>
    </location>
</feature>
<feature type="transmembrane region" description="Helical" evidence="7">
    <location>
        <begin position="117"/>
        <end position="137"/>
    </location>
</feature>
<dbReference type="EMBL" id="CP038266">
    <property type="protein sequence ID" value="QBR88187.1"/>
    <property type="molecule type" value="Genomic_DNA"/>
</dbReference>
<evidence type="ECO:0000313" key="8">
    <source>
        <dbReference type="EMBL" id="QBR88187.1"/>
    </source>
</evidence>
<name>A0ABX5SQT7_9MICO</name>
<feature type="transmembrane region" description="Helical" evidence="7">
    <location>
        <begin position="232"/>
        <end position="249"/>
    </location>
</feature>
<feature type="transmembrane region" description="Helical" evidence="7">
    <location>
        <begin position="171"/>
        <end position="189"/>
    </location>
</feature>
<evidence type="ECO:0000256" key="1">
    <source>
        <dbReference type="ARBA" id="ARBA00007150"/>
    </source>
</evidence>
<feature type="transmembrane region" description="Helical" evidence="7">
    <location>
        <begin position="47"/>
        <end position="64"/>
    </location>
</feature>
<evidence type="ECO:0000256" key="5">
    <source>
        <dbReference type="ARBA" id="ARBA00022989"/>
    </source>
</evidence>
<organism evidence="8 9">
    <name type="scientific">Microbacterium wangchenii</name>
    <dbReference type="NCBI Taxonomy" id="2541726"/>
    <lineage>
        <taxon>Bacteria</taxon>
        <taxon>Bacillati</taxon>
        <taxon>Actinomycetota</taxon>
        <taxon>Actinomycetes</taxon>
        <taxon>Micrococcales</taxon>
        <taxon>Microbacteriaceae</taxon>
        <taxon>Microbacterium</taxon>
    </lineage>
</organism>
<evidence type="ECO:0000313" key="9">
    <source>
        <dbReference type="Proteomes" id="UP000295748"/>
    </source>
</evidence>
<dbReference type="Proteomes" id="UP000295748">
    <property type="component" value="Chromosome"/>
</dbReference>
<dbReference type="InterPro" id="IPR001640">
    <property type="entry name" value="Lgt"/>
</dbReference>
<dbReference type="Pfam" id="PF01790">
    <property type="entry name" value="LGT"/>
    <property type="match status" value="1"/>
</dbReference>
<keyword evidence="6 7" id="KW-0472">Membrane</keyword>
<evidence type="ECO:0000256" key="7">
    <source>
        <dbReference type="SAM" id="Phobius"/>
    </source>
</evidence>
<evidence type="ECO:0000256" key="4">
    <source>
        <dbReference type="ARBA" id="ARBA00022692"/>
    </source>
</evidence>
<keyword evidence="9" id="KW-1185">Reference proteome</keyword>
<keyword evidence="3 8" id="KW-0808">Transferase</keyword>
<dbReference type="RefSeq" id="WP_135064563.1">
    <property type="nucleotide sequence ID" value="NZ_CP038266.1"/>
</dbReference>
<feature type="transmembrane region" description="Helical" evidence="7">
    <location>
        <begin position="194"/>
        <end position="212"/>
    </location>
</feature>
<gene>
    <name evidence="8" type="ORF">E4K62_05445</name>
</gene>
<accession>A0ABX5SQT7</accession>
<proteinExistence type="inferred from homology"/>
<keyword evidence="2" id="KW-1003">Cell membrane</keyword>
<keyword evidence="4 7" id="KW-0812">Transmembrane</keyword>
<evidence type="ECO:0000256" key="6">
    <source>
        <dbReference type="ARBA" id="ARBA00023136"/>
    </source>
</evidence>